<accession>A0ABR8NH64</accession>
<protein>
    <submittedName>
        <fullName evidence="1">Uncharacterized protein</fullName>
    </submittedName>
</protein>
<gene>
    <name evidence="1" type="ORF">IEZ26_22765</name>
</gene>
<dbReference type="RefSeq" id="WP_191197329.1">
    <property type="nucleotide sequence ID" value="NZ_JACXYZ010000006.1"/>
</dbReference>
<reference evidence="1 2" key="1">
    <citation type="submission" date="2020-09" db="EMBL/GenBank/DDBJ databases">
        <title>novel species in genus Nocardioides.</title>
        <authorList>
            <person name="Zhang G."/>
        </authorList>
    </citation>
    <scope>NUCLEOTIDE SEQUENCE [LARGE SCALE GENOMIC DNA]</scope>
    <source>
        <strain evidence="1 2">KCTC 39551</strain>
    </source>
</reference>
<comment type="caution">
    <text evidence="1">The sequence shown here is derived from an EMBL/GenBank/DDBJ whole genome shotgun (WGS) entry which is preliminary data.</text>
</comment>
<evidence type="ECO:0000313" key="2">
    <source>
        <dbReference type="Proteomes" id="UP000618818"/>
    </source>
</evidence>
<name>A0ABR8NH64_9ACTN</name>
<proteinExistence type="predicted"/>
<sequence>MTAGWPQTSISVLTPVTRGREAELRDHLRSLPRDEKSPFARLDSIHLARLVLVGGPNEPAGRRRKPLARRHLLFSVVANRPPEAFFEDLRSTCGTDADRIWGCCNGYPCDGAATEFVAYMETHRLPAQQTYFAFPDATVSKIESALALRKQHARFAIWAQGADPVDLLNRFRSWDGSA</sequence>
<keyword evidence="2" id="KW-1185">Reference proteome</keyword>
<dbReference type="Proteomes" id="UP000618818">
    <property type="component" value="Unassembled WGS sequence"/>
</dbReference>
<organism evidence="1 2">
    <name type="scientific">Nocardioides cavernae</name>
    <dbReference type="NCBI Taxonomy" id="1921566"/>
    <lineage>
        <taxon>Bacteria</taxon>
        <taxon>Bacillati</taxon>
        <taxon>Actinomycetota</taxon>
        <taxon>Actinomycetes</taxon>
        <taxon>Propionibacteriales</taxon>
        <taxon>Nocardioidaceae</taxon>
        <taxon>Nocardioides</taxon>
    </lineage>
</organism>
<dbReference type="EMBL" id="JACXYZ010000006">
    <property type="protein sequence ID" value="MBD3927463.1"/>
    <property type="molecule type" value="Genomic_DNA"/>
</dbReference>
<evidence type="ECO:0000313" key="1">
    <source>
        <dbReference type="EMBL" id="MBD3927463.1"/>
    </source>
</evidence>